<dbReference type="STRING" id="155974.SAMN04487818_102350"/>
<evidence type="ECO:0000256" key="1">
    <source>
        <dbReference type="ARBA" id="ARBA00023015"/>
    </source>
</evidence>
<dbReference type="GO" id="GO:0045892">
    <property type="term" value="P:negative regulation of DNA-templated transcription"/>
    <property type="evidence" value="ECO:0007669"/>
    <property type="project" value="InterPro"/>
</dbReference>
<dbReference type="Pfam" id="PF02909">
    <property type="entry name" value="TetR_C_1"/>
    <property type="match status" value="1"/>
</dbReference>
<dbReference type="PROSITE" id="PS50977">
    <property type="entry name" value="HTH_TETR_2"/>
    <property type="match status" value="1"/>
</dbReference>
<gene>
    <name evidence="6" type="ORF">SAMN04487818_102350</name>
</gene>
<name>A0A1H9MUU8_9PSEU</name>
<dbReference type="Proteomes" id="UP000199051">
    <property type="component" value="Unassembled WGS sequence"/>
</dbReference>
<dbReference type="SUPFAM" id="SSF46689">
    <property type="entry name" value="Homeodomain-like"/>
    <property type="match status" value="1"/>
</dbReference>
<accession>A0A1H9MUU8</accession>
<dbReference type="InterPro" id="IPR004111">
    <property type="entry name" value="Repressor_TetR_C"/>
</dbReference>
<dbReference type="Gene3D" id="1.10.357.10">
    <property type="entry name" value="Tetracycline Repressor, domain 2"/>
    <property type="match status" value="1"/>
</dbReference>
<dbReference type="Gene3D" id="1.10.10.60">
    <property type="entry name" value="Homeodomain-like"/>
    <property type="match status" value="1"/>
</dbReference>
<protein>
    <submittedName>
        <fullName evidence="6">Transcriptional regulator, TetR family</fullName>
    </submittedName>
</protein>
<organism evidence="6 7">
    <name type="scientific">Actinokineospora terrae</name>
    <dbReference type="NCBI Taxonomy" id="155974"/>
    <lineage>
        <taxon>Bacteria</taxon>
        <taxon>Bacillati</taxon>
        <taxon>Actinomycetota</taxon>
        <taxon>Actinomycetes</taxon>
        <taxon>Pseudonocardiales</taxon>
        <taxon>Pseudonocardiaceae</taxon>
        <taxon>Actinokineospora</taxon>
    </lineage>
</organism>
<keyword evidence="1" id="KW-0805">Transcription regulation</keyword>
<dbReference type="SUPFAM" id="SSF48498">
    <property type="entry name" value="Tetracyclin repressor-like, C-terminal domain"/>
    <property type="match status" value="1"/>
</dbReference>
<dbReference type="InterPro" id="IPR001647">
    <property type="entry name" value="HTH_TetR"/>
</dbReference>
<dbReference type="EMBL" id="FOGI01000002">
    <property type="protein sequence ID" value="SER27490.1"/>
    <property type="molecule type" value="Genomic_DNA"/>
</dbReference>
<dbReference type="AlphaFoldDB" id="A0A1H9MUU8"/>
<evidence type="ECO:0000259" key="5">
    <source>
        <dbReference type="PROSITE" id="PS50977"/>
    </source>
</evidence>
<sequence length="251" mass="27631">MARDRGKPADPTRSLALLWRTREPASRDGRTDLSVDKIVRVAMGVADTEGVAALTMRRVSEALGVGTMSTYTYVRGKPELLDLMVDTAYGELAALDPAGTWRDRLDRVAMANWALYLAHPWLAHVETSRPVLGPNAIAKYERELTALEGTGLDDIALDSVLALVLGHVRTAARASVEAEDLRRGTGLTDEQWWRIQAPWLARYTTPDEHPTASRVGTAAGTEHRAAYSPEHILRFGLDRLLDGIAVLVDRR</sequence>
<evidence type="ECO:0000313" key="6">
    <source>
        <dbReference type="EMBL" id="SER27490.1"/>
    </source>
</evidence>
<proteinExistence type="predicted"/>
<evidence type="ECO:0000256" key="2">
    <source>
        <dbReference type="ARBA" id="ARBA00023125"/>
    </source>
</evidence>
<feature type="domain" description="HTH tetR-type" evidence="5">
    <location>
        <begin position="32"/>
        <end position="92"/>
    </location>
</feature>
<reference evidence="7" key="1">
    <citation type="submission" date="2016-10" db="EMBL/GenBank/DDBJ databases">
        <authorList>
            <person name="Varghese N."/>
            <person name="Submissions S."/>
        </authorList>
    </citation>
    <scope>NUCLEOTIDE SEQUENCE [LARGE SCALE GENOMIC DNA]</scope>
    <source>
        <strain evidence="7">DSM 44260</strain>
    </source>
</reference>
<dbReference type="GO" id="GO:0003677">
    <property type="term" value="F:DNA binding"/>
    <property type="evidence" value="ECO:0007669"/>
    <property type="project" value="UniProtKB-UniRule"/>
</dbReference>
<evidence type="ECO:0000313" key="7">
    <source>
        <dbReference type="Proteomes" id="UP000199051"/>
    </source>
</evidence>
<keyword evidence="3" id="KW-0804">Transcription</keyword>
<keyword evidence="2 4" id="KW-0238">DNA-binding</keyword>
<dbReference type="RefSeq" id="WP_092775274.1">
    <property type="nucleotide sequence ID" value="NZ_FOGI01000002.1"/>
</dbReference>
<keyword evidence="7" id="KW-1185">Reference proteome</keyword>
<dbReference type="InterPro" id="IPR036271">
    <property type="entry name" value="Tet_transcr_reg_TetR-rel_C_sf"/>
</dbReference>
<dbReference type="InterPro" id="IPR009057">
    <property type="entry name" value="Homeodomain-like_sf"/>
</dbReference>
<feature type="DNA-binding region" description="H-T-H motif" evidence="4">
    <location>
        <begin position="55"/>
        <end position="74"/>
    </location>
</feature>
<evidence type="ECO:0000256" key="3">
    <source>
        <dbReference type="ARBA" id="ARBA00023163"/>
    </source>
</evidence>
<evidence type="ECO:0000256" key="4">
    <source>
        <dbReference type="PROSITE-ProRule" id="PRU00335"/>
    </source>
</evidence>